<sequence>MWFTRLKSFVPDAHGGKTLSLFLTSKDSQDLEFTSQRTLKGKVLQTRLYRLPDSTDSTDSLIYRLPDSTDSTDSLIYRLPDSTGSTDYLIL</sequence>
<dbReference type="EMBL" id="SRLO01001628">
    <property type="protein sequence ID" value="TNN36360.1"/>
    <property type="molecule type" value="Genomic_DNA"/>
</dbReference>
<dbReference type="AlphaFoldDB" id="A0A4Z2F690"/>
<name>A0A4Z2F690_9TELE</name>
<accession>A0A4Z2F690</accession>
<organism evidence="1 2">
    <name type="scientific">Liparis tanakae</name>
    <name type="common">Tanaka's snailfish</name>
    <dbReference type="NCBI Taxonomy" id="230148"/>
    <lineage>
        <taxon>Eukaryota</taxon>
        <taxon>Metazoa</taxon>
        <taxon>Chordata</taxon>
        <taxon>Craniata</taxon>
        <taxon>Vertebrata</taxon>
        <taxon>Euteleostomi</taxon>
        <taxon>Actinopterygii</taxon>
        <taxon>Neopterygii</taxon>
        <taxon>Teleostei</taxon>
        <taxon>Neoteleostei</taxon>
        <taxon>Acanthomorphata</taxon>
        <taxon>Eupercaria</taxon>
        <taxon>Perciformes</taxon>
        <taxon>Cottioidei</taxon>
        <taxon>Cottales</taxon>
        <taxon>Liparidae</taxon>
        <taxon>Liparis</taxon>
    </lineage>
</organism>
<keyword evidence="2" id="KW-1185">Reference proteome</keyword>
<reference evidence="1 2" key="1">
    <citation type="submission" date="2019-03" db="EMBL/GenBank/DDBJ databases">
        <title>First draft genome of Liparis tanakae, snailfish: a comprehensive survey of snailfish specific genes.</title>
        <authorList>
            <person name="Kim W."/>
            <person name="Song I."/>
            <person name="Jeong J.-H."/>
            <person name="Kim D."/>
            <person name="Kim S."/>
            <person name="Ryu S."/>
            <person name="Song J.Y."/>
            <person name="Lee S.K."/>
        </authorList>
    </citation>
    <scope>NUCLEOTIDE SEQUENCE [LARGE SCALE GENOMIC DNA]</scope>
    <source>
        <tissue evidence="1">Muscle</tissue>
    </source>
</reference>
<protein>
    <submittedName>
        <fullName evidence="1">Uncharacterized protein</fullName>
    </submittedName>
</protein>
<evidence type="ECO:0000313" key="2">
    <source>
        <dbReference type="Proteomes" id="UP000314294"/>
    </source>
</evidence>
<evidence type="ECO:0000313" key="1">
    <source>
        <dbReference type="EMBL" id="TNN36360.1"/>
    </source>
</evidence>
<dbReference type="Proteomes" id="UP000314294">
    <property type="component" value="Unassembled WGS sequence"/>
</dbReference>
<comment type="caution">
    <text evidence="1">The sequence shown here is derived from an EMBL/GenBank/DDBJ whole genome shotgun (WGS) entry which is preliminary data.</text>
</comment>
<gene>
    <name evidence="1" type="ORF">EYF80_053474</name>
</gene>
<proteinExistence type="predicted"/>